<dbReference type="EMBL" id="NXIB02000026">
    <property type="protein sequence ID" value="PHX56248.1"/>
    <property type="molecule type" value="Genomic_DNA"/>
</dbReference>
<evidence type="ECO:0000259" key="2">
    <source>
        <dbReference type="Pfam" id="PF07007"/>
    </source>
</evidence>
<dbReference type="PANTHER" id="PTHR39176:SF1">
    <property type="entry name" value="PERIPLASMIC PROTEIN"/>
    <property type="match status" value="1"/>
</dbReference>
<comment type="caution">
    <text evidence="3">The sequence shown here is derived from an EMBL/GenBank/DDBJ whole genome shotgun (WGS) entry which is preliminary data.</text>
</comment>
<evidence type="ECO:0000313" key="3">
    <source>
        <dbReference type="EMBL" id="PHX56248.1"/>
    </source>
</evidence>
<sequence>MKYITIWATLAASSLLLTAGFLLPSQASNTPLQLAQQVNCKSPQTTLDMNMCSSQEFQTADRKLNQLYQQLQPKLTSKQQQRLTVAQRSWLKFRDESCDYEKGQFEGGTLAASTYGYCRARVTQERIKDLERYLQQASL</sequence>
<feature type="chain" id="PRO_5013633143" evidence="1">
    <location>
        <begin position="28"/>
        <end position="139"/>
    </location>
</feature>
<dbReference type="Pfam" id="PF07007">
    <property type="entry name" value="LprI"/>
    <property type="match status" value="1"/>
</dbReference>
<keyword evidence="4" id="KW-1185">Reference proteome</keyword>
<protein>
    <submittedName>
        <fullName evidence="3">DUF1311 domain-containing protein</fullName>
    </submittedName>
</protein>
<proteinExistence type="predicted"/>
<accession>A0A2G4F3C3</accession>
<organism evidence="3 4">
    <name type="scientific">Tychonema bourrellyi FEM_GT703</name>
    <dbReference type="NCBI Taxonomy" id="2040638"/>
    <lineage>
        <taxon>Bacteria</taxon>
        <taxon>Bacillati</taxon>
        <taxon>Cyanobacteriota</taxon>
        <taxon>Cyanophyceae</taxon>
        <taxon>Oscillatoriophycideae</taxon>
        <taxon>Oscillatoriales</taxon>
        <taxon>Microcoleaceae</taxon>
        <taxon>Tychonema</taxon>
    </lineage>
</organism>
<name>A0A2G4F3C3_9CYAN</name>
<dbReference type="InterPro" id="IPR009739">
    <property type="entry name" value="LprI-like_N"/>
</dbReference>
<dbReference type="AlphaFoldDB" id="A0A2G4F3C3"/>
<dbReference type="PANTHER" id="PTHR39176">
    <property type="entry name" value="PERIPLASMIC PROTEIN-RELATED"/>
    <property type="match status" value="1"/>
</dbReference>
<dbReference type="Gene3D" id="1.20.1270.180">
    <property type="match status" value="1"/>
</dbReference>
<reference evidence="3" key="1">
    <citation type="submission" date="2017-10" db="EMBL/GenBank/DDBJ databases">
        <title>Draft genome sequence of the planktic cyanobacteria Tychonema bourrellyi isolated from alpine lentic freshwater.</title>
        <authorList>
            <person name="Tett A."/>
            <person name="Armanini F."/>
            <person name="Asnicar F."/>
            <person name="Boscaini A."/>
            <person name="Pasolli E."/>
            <person name="Zolfo M."/>
            <person name="Donati C."/>
            <person name="Salmaso N."/>
            <person name="Segata N."/>
        </authorList>
    </citation>
    <scope>NUCLEOTIDE SEQUENCE</scope>
    <source>
        <strain evidence="3">FEM_GT703</strain>
    </source>
</reference>
<feature type="domain" description="Lysozyme inhibitor LprI-like N-terminal" evidence="2">
    <location>
        <begin position="42"/>
        <end position="130"/>
    </location>
</feature>
<gene>
    <name evidence="3" type="ORF">CP500_006470</name>
</gene>
<evidence type="ECO:0000313" key="4">
    <source>
        <dbReference type="Proteomes" id="UP000226442"/>
    </source>
</evidence>
<dbReference type="Proteomes" id="UP000226442">
    <property type="component" value="Unassembled WGS sequence"/>
</dbReference>
<feature type="signal peptide" evidence="1">
    <location>
        <begin position="1"/>
        <end position="27"/>
    </location>
</feature>
<dbReference type="RefSeq" id="WP_096831431.1">
    <property type="nucleotide sequence ID" value="NZ_NXIB02000026.1"/>
</dbReference>
<evidence type="ECO:0000256" key="1">
    <source>
        <dbReference type="SAM" id="SignalP"/>
    </source>
</evidence>
<dbReference type="OrthoDB" id="7340239at2"/>
<keyword evidence="1" id="KW-0732">Signal</keyword>